<feature type="domain" description="Malic enzyme N-terminal" evidence="10">
    <location>
        <begin position="19"/>
        <end position="152"/>
    </location>
</feature>
<dbReference type="InterPro" id="IPR037062">
    <property type="entry name" value="Malic_N_dom_sf"/>
</dbReference>
<feature type="active site" description="Proton donor" evidence="5">
    <location>
        <position position="40"/>
    </location>
</feature>
<feature type="binding site" evidence="7">
    <location>
        <position position="138"/>
    </location>
    <ligand>
        <name>a divalent metal cation</name>
        <dbReference type="ChEBI" id="CHEBI:60240"/>
    </ligand>
</feature>
<dbReference type="InterPro" id="IPR046346">
    <property type="entry name" value="Aminoacid_DH-like_N_sf"/>
</dbReference>
<dbReference type="InterPro" id="IPR051674">
    <property type="entry name" value="Malate_Decarboxylase"/>
</dbReference>
<feature type="binding site" evidence="6">
    <location>
        <position position="319"/>
    </location>
    <ligand>
        <name>(S)-malate</name>
        <dbReference type="ChEBI" id="CHEBI:15589"/>
    </ligand>
</feature>
<dbReference type="GO" id="GO:0016616">
    <property type="term" value="F:oxidoreductase activity, acting on the CH-OH group of donors, NAD or NADP as acceptor"/>
    <property type="evidence" value="ECO:0007669"/>
    <property type="project" value="InterPro"/>
</dbReference>
<dbReference type="PIRSF" id="PIRSF000106">
    <property type="entry name" value="ME"/>
    <property type="match status" value="1"/>
</dbReference>
<evidence type="ECO:0000256" key="6">
    <source>
        <dbReference type="PIRSR" id="PIRSR000106-2"/>
    </source>
</evidence>
<protein>
    <submittedName>
        <fullName evidence="11">Malate dehydrogenase (Oxaloacetate-decarboxylating)</fullName>
    </submittedName>
</protein>
<feature type="binding site" evidence="7">
    <location>
        <position position="137"/>
    </location>
    <ligand>
        <name>a divalent metal cation</name>
        <dbReference type="ChEBI" id="CHEBI:60240"/>
    </ligand>
</feature>
<evidence type="ECO:0000259" key="10">
    <source>
        <dbReference type="SMART" id="SM01274"/>
    </source>
</evidence>
<dbReference type="Gene3D" id="3.40.50.720">
    <property type="entry name" value="NAD(P)-binding Rossmann-like Domain"/>
    <property type="match status" value="1"/>
</dbReference>
<dbReference type="InterPro" id="IPR015884">
    <property type="entry name" value="Malic_enzyme_CS"/>
</dbReference>
<dbReference type="InterPro" id="IPR012301">
    <property type="entry name" value="Malic_N_dom"/>
</dbReference>
<dbReference type="Gene3D" id="3.40.50.10380">
    <property type="entry name" value="Malic enzyme, N-terminal domain"/>
    <property type="match status" value="1"/>
</dbReference>
<dbReference type="SUPFAM" id="SSF51735">
    <property type="entry name" value="NAD(P)-binding Rossmann-fold domains"/>
    <property type="match status" value="1"/>
</dbReference>
<dbReference type="InterPro" id="IPR001891">
    <property type="entry name" value="Malic_OxRdtase"/>
</dbReference>
<dbReference type="Pfam" id="PF00390">
    <property type="entry name" value="malic"/>
    <property type="match status" value="1"/>
</dbReference>
<feature type="binding site" evidence="6">
    <location>
        <position position="289"/>
    </location>
    <ligand>
        <name>(S)-malate</name>
        <dbReference type="ChEBI" id="CHEBI:15589"/>
    </ligand>
</feature>
<proteinExistence type="inferred from homology"/>
<dbReference type="InterPro" id="IPR036291">
    <property type="entry name" value="NAD(P)-bd_dom_sf"/>
</dbReference>
<dbReference type="CDD" id="cd05311">
    <property type="entry name" value="NAD_bind_2_malic_enz"/>
    <property type="match status" value="1"/>
</dbReference>
<name>A0A0G1L9B5_9BACT</name>
<dbReference type="InterPro" id="IPR045213">
    <property type="entry name" value="Malic_NAD-bd_bact_type"/>
</dbReference>
<evidence type="ECO:0000313" key="12">
    <source>
        <dbReference type="Proteomes" id="UP000033966"/>
    </source>
</evidence>
<dbReference type="AlphaFoldDB" id="A0A0G1L9B5"/>
<dbReference type="SUPFAM" id="SSF53223">
    <property type="entry name" value="Aminoacid dehydrogenase-like, N-terminal domain"/>
    <property type="match status" value="1"/>
</dbReference>
<keyword evidence="3 7" id="KW-0479">Metal-binding</keyword>
<comment type="cofactor">
    <cofactor evidence="1">
        <name>Mn(2+)</name>
        <dbReference type="ChEBI" id="CHEBI:29035"/>
    </cofactor>
</comment>
<accession>A0A0G1L9B5</accession>
<dbReference type="SMART" id="SM01274">
    <property type="entry name" value="malic"/>
    <property type="match status" value="1"/>
</dbReference>
<gene>
    <name evidence="11" type="ORF">UW92_C0003G0015</name>
</gene>
<feature type="binding site" evidence="7">
    <location>
        <position position="163"/>
    </location>
    <ligand>
        <name>a divalent metal cation</name>
        <dbReference type="ChEBI" id="CHEBI:60240"/>
    </ligand>
</feature>
<evidence type="ECO:0000256" key="1">
    <source>
        <dbReference type="ARBA" id="ARBA00001936"/>
    </source>
</evidence>
<evidence type="ECO:0000259" key="9">
    <source>
        <dbReference type="SMART" id="SM00919"/>
    </source>
</evidence>
<dbReference type="Pfam" id="PF03949">
    <property type="entry name" value="Malic_M"/>
    <property type="match status" value="1"/>
</dbReference>
<dbReference type="PANTHER" id="PTHR43237:SF4">
    <property type="entry name" value="NADP-DEPENDENT MALIC ENZYME"/>
    <property type="match status" value="1"/>
</dbReference>
<comment type="cofactor">
    <cofactor evidence="7">
        <name>Mg(2+)</name>
        <dbReference type="ChEBI" id="CHEBI:18420"/>
    </cofactor>
    <cofactor evidence="7">
        <name>Mn(2+)</name>
        <dbReference type="ChEBI" id="CHEBI:29035"/>
    </cofactor>
    <text evidence="7">Divalent metal cations. Prefers magnesium or manganese.</text>
</comment>
<feature type="active site" description="Proton acceptor" evidence="5">
    <location>
        <position position="95"/>
    </location>
</feature>
<dbReference type="Proteomes" id="UP000033966">
    <property type="component" value="Unassembled WGS sequence"/>
</dbReference>
<evidence type="ECO:0000256" key="3">
    <source>
        <dbReference type="ARBA" id="ARBA00022723"/>
    </source>
</evidence>
<dbReference type="GO" id="GO:0004470">
    <property type="term" value="F:malic enzyme activity"/>
    <property type="evidence" value="ECO:0007669"/>
    <property type="project" value="InterPro"/>
</dbReference>
<keyword evidence="4" id="KW-0560">Oxidoreductase</keyword>
<evidence type="ECO:0000256" key="4">
    <source>
        <dbReference type="ARBA" id="ARBA00023002"/>
    </source>
</evidence>
<evidence type="ECO:0000256" key="5">
    <source>
        <dbReference type="PIRSR" id="PIRSR000106-1"/>
    </source>
</evidence>
<dbReference type="PANTHER" id="PTHR43237">
    <property type="entry name" value="NADP-DEPENDENT MALIC ENZYME"/>
    <property type="match status" value="1"/>
</dbReference>
<evidence type="ECO:0000256" key="8">
    <source>
        <dbReference type="RuleBase" id="RU003427"/>
    </source>
</evidence>
<dbReference type="GO" id="GO:0046872">
    <property type="term" value="F:metal ion binding"/>
    <property type="evidence" value="ECO:0007669"/>
    <property type="project" value="UniProtKB-KW"/>
</dbReference>
<dbReference type="PROSITE" id="PS00331">
    <property type="entry name" value="MALIC_ENZYMES"/>
    <property type="match status" value="1"/>
</dbReference>
<sequence>MENKKQNTKKILTVHKRVAGKIRIESALRVRNLNDLSLYYTPGVGAVSSYLAKHKGKTSDYTIRKRVIAVISDGSAVLGLGNIGPEGALPVIEGKALLFKEFAGVEAFPIVLATQDPEEIVRTIKNIAPVFAGINLEDIAAPRCFEIERRLIDELKIPVMHDDQHGTAIVVLAGLINSFRIVKKDIRKSIVVIVGAGAAGSGITELLNTYGAGDVILVDRKGILYRERGDEDRHKRYLADITNKKNRKGTLGDALRDADAVIGVSGAGMLNALHVKSMAPNSIVFAMANPVPEIYPDVAKKAGAAVVATGRSDFPNQINNVLVFPGIFKGAIECGVRKITTKMKLDAAVALAKLVKRPTAEKIIPSVFDKGVVRAISNAIKKK</sequence>
<feature type="domain" description="Malic enzyme NAD-binding" evidence="9">
    <location>
        <begin position="164"/>
        <end position="383"/>
    </location>
</feature>
<comment type="similarity">
    <text evidence="2 8">Belongs to the malic enzymes family.</text>
</comment>
<comment type="caution">
    <text evidence="11">The sequence shown here is derived from an EMBL/GenBank/DDBJ whole genome shotgun (WGS) entry which is preliminary data.</text>
</comment>
<dbReference type="PATRIC" id="fig|1618662.3.peg.99"/>
<evidence type="ECO:0000313" key="11">
    <source>
        <dbReference type="EMBL" id="KKT92298.1"/>
    </source>
</evidence>
<organism evidence="11 12">
    <name type="scientific">Candidatus Jorgensenbacteria bacterium GW2011_GWA2_45_13</name>
    <dbReference type="NCBI Taxonomy" id="1618662"/>
    <lineage>
        <taxon>Bacteria</taxon>
        <taxon>Candidatus Joergenseniibacteriota</taxon>
    </lineage>
</organism>
<dbReference type="GO" id="GO:0051287">
    <property type="term" value="F:NAD binding"/>
    <property type="evidence" value="ECO:0007669"/>
    <property type="project" value="InterPro"/>
</dbReference>
<evidence type="ECO:0000256" key="7">
    <source>
        <dbReference type="PIRSR" id="PIRSR000106-3"/>
    </source>
</evidence>
<evidence type="ECO:0000256" key="2">
    <source>
        <dbReference type="ARBA" id="ARBA00008785"/>
    </source>
</evidence>
<dbReference type="EMBL" id="LCKF01000003">
    <property type="protein sequence ID" value="KKT92298.1"/>
    <property type="molecule type" value="Genomic_DNA"/>
</dbReference>
<dbReference type="PRINTS" id="PR00072">
    <property type="entry name" value="MALOXRDTASE"/>
</dbReference>
<reference evidence="11 12" key="1">
    <citation type="journal article" date="2015" name="Nature">
        <title>rRNA introns, odd ribosomes, and small enigmatic genomes across a large radiation of phyla.</title>
        <authorList>
            <person name="Brown C.T."/>
            <person name="Hug L.A."/>
            <person name="Thomas B.C."/>
            <person name="Sharon I."/>
            <person name="Castelle C.J."/>
            <person name="Singh A."/>
            <person name="Wilkins M.J."/>
            <person name="Williams K.H."/>
            <person name="Banfield J.F."/>
        </authorList>
    </citation>
    <scope>NUCLEOTIDE SEQUENCE [LARGE SCALE GENOMIC DNA]</scope>
</reference>
<dbReference type="SMART" id="SM00919">
    <property type="entry name" value="Malic_M"/>
    <property type="match status" value="1"/>
</dbReference>
<dbReference type="InterPro" id="IPR012302">
    <property type="entry name" value="Malic_NAD-bd"/>
</dbReference>